<accession>A0A6J4IGS9</accession>
<feature type="non-terminal residue" evidence="2">
    <location>
        <position position="1"/>
    </location>
</feature>
<sequence length="182" mass="19450">ERSPGAAAARDPHRVPRLGAAPVDPLRVGRRATCGHGRRQLRPHRDRLSSLGPATGGVAWRPMHRGPRRPQGADGARHPRPLPGSGRHLRADPPRRQRCAGAAADRRGAFRDHRGRGPRGQAGRVRRSSLGGPLRHVGAGRVAGLGVRPRGRLRGARGARLPRLTGVRLVRAAGAALRRVGL</sequence>
<dbReference type="EMBL" id="CADCTL010000141">
    <property type="protein sequence ID" value="CAA9250091.1"/>
    <property type="molecule type" value="Genomic_DNA"/>
</dbReference>
<reference evidence="2" key="1">
    <citation type="submission" date="2020-02" db="EMBL/GenBank/DDBJ databases">
        <authorList>
            <person name="Meier V. D."/>
        </authorList>
    </citation>
    <scope>NUCLEOTIDE SEQUENCE</scope>
    <source>
        <strain evidence="2">AVDCRST_MAG04</strain>
    </source>
</reference>
<protein>
    <submittedName>
        <fullName evidence="2">Uncharacterized protein</fullName>
    </submittedName>
</protein>
<proteinExistence type="predicted"/>
<evidence type="ECO:0000313" key="2">
    <source>
        <dbReference type="EMBL" id="CAA9250091.1"/>
    </source>
</evidence>
<name>A0A6J4IGS9_9PROT</name>
<evidence type="ECO:0000256" key="1">
    <source>
        <dbReference type="SAM" id="MobiDB-lite"/>
    </source>
</evidence>
<feature type="compositionally biased region" description="Basic residues" evidence="1">
    <location>
        <begin position="36"/>
        <end position="45"/>
    </location>
</feature>
<organism evidence="2">
    <name type="scientific">uncultured Acetobacteraceae bacterium</name>
    <dbReference type="NCBI Taxonomy" id="169975"/>
    <lineage>
        <taxon>Bacteria</taxon>
        <taxon>Pseudomonadati</taxon>
        <taxon>Pseudomonadota</taxon>
        <taxon>Alphaproteobacteria</taxon>
        <taxon>Acetobacterales</taxon>
        <taxon>Acetobacteraceae</taxon>
        <taxon>environmental samples</taxon>
    </lineage>
</organism>
<dbReference type="AlphaFoldDB" id="A0A6J4IGS9"/>
<feature type="non-terminal residue" evidence="2">
    <location>
        <position position="182"/>
    </location>
</feature>
<feature type="region of interest" description="Disordered" evidence="1">
    <location>
        <begin position="1"/>
        <end position="138"/>
    </location>
</feature>
<gene>
    <name evidence="2" type="ORF">AVDCRST_MAG04-2006</name>
</gene>